<dbReference type="OrthoDB" id="1432662at2"/>
<dbReference type="KEGG" id="rdp:RD2015_1761"/>
<dbReference type="InterPro" id="IPR052917">
    <property type="entry name" value="Stress-Dev_Protein"/>
</dbReference>
<dbReference type="InterPro" id="IPR038725">
    <property type="entry name" value="YdaG_split_barrel_FMN-bd"/>
</dbReference>
<organism evidence="1 2">
    <name type="scientific">Roseateles depolymerans</name>
    <dbReference type="NCBI Taxonomy" id="76731"/>
    <lineage>
        <taxon>Bacteria</taxon>
        <taxon>Pseudomonadati</taxon>
        <taxon>Pseudomonadota</taxon>
        <taxon>Betaproteobacteria</taxon>
        <taxon>Burkholderiales</taxon>
        <taxon>Sphaerotilaceae</taxon>
        <taxon>Roseateles</taxon>
    </lineage>
</organism>
<evidence type="ECO:0000313" key="1">
    <source>
        <dbReference type="EMBL" id="ALV06243.1"/>
    </source>
</evidence>
<reference evidence="1 2" key="1">
    <citation type="submission" date="2015-12" db="EMBL/GenBank/DDBJ databases">
        <title>Complete genome of Roseateles depolymerans KCTC 42856.</title>
        <authorList>
            <person name="Kim K.M."/>
        </authorList>
    </citation>
    <scope>NUCLEOTIDE SEQUENCE [LARGE SCALE GENOMIC DNA]</scope>
    <source>
        <strain evidence="1 2">KCTC 42856</strain>
    </source>
</reference>
<dbReference type="SUPFAM" id="SSF50475">
    <property type="entry name" value="FMN-binding split barrel"/>
    <property type="match status" value="1"/>
</dbReference>
<protein>
    <submittedName>
        <fullName evidence="1">General stress protein</fullName>
    </submittedName>
</protein>
<sequence length="177" mass="19771">MSVSSTTTPVNDAERRHKLWDLIKDTRFAMFTTRHANGHLHSRPMTLQNRSVDEDDTLWFFMSRSGDPVADIQGDSIVNVSFANTDSDSYVSVSGRAALVEDRARREQLWNKAAQAWFPQGVDDPDVALVQVKITHASYWDVKASKLMQLYAMAKSVVTGEPPKKLGETGDVRMNAG</sequence>
<evidence type="ECO:0000313" key="2">
    <source>
        <dbReference type="Proteomes" id="UP000060699"/>
    </source>
</evidence>
<dbReference type="PANTHER" id="PTHR34818">
    <property type="entry name" value="PROTEIN BLI-3"/>
    <property type="match status" value="1"/>
</dbReference>
<dbReference type="Proteomes" id="UP000060699">
    <property type="component" value="Chromosome"/>
</dbReference>
<proteinExistence type="predicted"/>
<dbReference type="EMBL" id="CP013729">
    <property type="protein sequence ID" value="ALV06243.1"/>
    <property type="molecule type" value="Genomic_DNA"/>
</dbReference>
<dbReference type="Pfam" id="PF16242">
    <property type="entry name" value="Pyrid_ox_like"/>
    <property type="match status" value="1"/>
</dbReference>
<dbReference type="AlphaFoldDB" id="A0A0U3MTE5"/>
<dbReference type="STRING" id="76731.RD2015_1761"/>
<accession>A0A0U3MTE5</accession>
<name>A0A0U3MTE5_9BURK</name>
<dbReference type="InterPro" id="IPR012349">
    <property type="entry name" value="Split_barrel_FMN-bd"/>
</dbReference>
<gene>
    <name evidence="1" type="ORF">RD2015_1761</name>
</gene>
<dbReference type="PANTHER" id="PTHR34818:SF1">
    <property type="entry name" value="PROTEIN BLI-3"/>
    <property type="match status" value="1"/>
</dbReference>
<dbReference type="Gene3D" id="2.30.110.10">
    <property type="entry name" value="Electron Transport, Fmn-binding Protein, Chain A"/>
    <property type="match status" value="1"/>
</dbReference>
<dbReference type="RefSeq" id="WP_058934561.1">
    <property type="nucleotide sequence ID" value="NZ_CP013729.1"/>
</dbReference>
<keyword evidence="2" id="KW-1185">Reference proteome</keyword>